<dbReference type="EMBL" id="KY984068">
    <property type="protein sequence ID" value="ARW58847.1"/>
    <property type="molecule type" value="Genomic_DNA"/>
</dbReference>
<organism evidence="1 2">
    <name type="scientific">Erwinia phage vB_EamM_Y3</name>
    <dbReference type="NCBI Taxonomy" id="1983553"/>
    <lineage>
        <taxon>Viruses</taxon>
        <taxon>Duplodnaviria</taxon>
        <taxon>Heunggongvirae</taxon>
        <taxon>Uroviricota</taxon>
        <taxon>Caudoviricetes</taxon>
        <taxon>Sasquatchvirus</taxon>
        <taxon>Sasquatchvirus Y3</taxon>
    </lineage>
</organism>
<accession>A0A2H4IBB6</accession>
<gene>
    <name evidence="1" type="ORF">Y3_207</name>
</gene>
<proteinExistence type="predicted"/>
<protein>
    <submittedName>
        <fullName evidence="1">Uncharacterized protein</fullName>
    </submittedName>
</protein>
<evidence type="ECO:0000313" key="2">
    <source>
        <dbReference type="Proteomes" id="UP000240568"/>
    </source>
</evidence>
<evidence type="ECO:0000313" key="1">
    <source>
        <dbReference type="EMBL" id="ARW58847.1"/>
    </source>
</evidence>
<sequence>MYEGVLADRLIKIFIHAPEREKGGRSHPLLDGALCTRLVRSSTLI</sequence>
<dbReference type="Proteomes" id="UP000240568">
    <property type="component" value="Segment"/>
</dbReference>
<reference evidence="1 2" key="1">
    <citation type="submission" date="2017-04" db="EMBL/GenBank/DDBJ databases">
        <authorList>
            <person name="Afonso C.L."/>
            <person name="Miller P.J."/>
            <person name="Scott M.A."/>
            <person name="Spackman E."/>
            <person name="Goraichik I."/>
            <person name="Dimitrov K.M."/>
            <person name="Suarez D.L."/>
            <person name="Swayne D.E."/>
        </authorList>
    </citation>
    <scope>NUCLEOTIDE SEQUENCE [LARGE SCALE GENOMIC DNA]</scope>
</reference>
<keyword evidence="2" id="KW-1185">Reference proteome</keyword>
<name>A0A2H4IBB6_9CAUD</name>